<protein>
    <submittedName>
        <fullName evidence="1">Histone acetyltransferase type B catalytic subunit</fullName>
    </submittedName>
</protein>
<reference evidence="1 2" key="1">
    <citation type="journal article" date="2022" name="Plant J.">
        <title>Chromosome-level genome of Camellia lanceoleosa provides a valuable resource for understanding genome evolution and self-incompatibility.</title>
        <authorList>
            <person name="Gong W."/>
            <person name="Xiao S."/>
            <person name="Wang L."/>
            <person name="Liao Z."/>
            <person name="Chang Y."/>
            <person name="Mo W."/>
            <person name="Hu G."/>
            <person name="Li W."/>
            <person name="Zhao G."/>
            <person name="Zhu H."/>
            <person name="Hu X."/>
            <person name="Ji K."/>
            <person name="Xiang X."/>
            <person name="Song Q."/>
            <person name="Yuan D."/>
            <person name="Jin S."/>
            <person name="Zhang L."/>
        </authorList>
    </citation>
    <scope>NUCLEOTIDE SEQUENCE [LARGE SCALE GENOMIC DNA]</scope>
    <source>
        <strain evidence="1">SQ_2022a</strain>
    </source>
</reference>
<proteinExistence type="predicted"/>
<name>A0ACC0GUG6_9ERIC</name>
<evidence type="ECO:0000313" key="2">
    <source>
        <dbReference type="Proteomes" id="UP001060215"/>
    </source>
</evidence>
<sequence>MFQRSLWPRERCFNCIWFLGRVFSKEEVDAPDSFCSQSVDLNHFFEEDGKIYGYQGLKITIWVSSICFHAYAEITFQNTSDGGKGDYRSEICSLVIPYKIFLLRILLRKRRISFKHFQPECDYVKSIVSKAEILQQNTTNGHNSDSNSYLKTDCSDLEVIQAVVGTMPVGHLYSRLVPLVLILVDGSNQLRLLGFAAIYRFYHYRDSLRLRLSQILVLPPYQREGYGRHLLEGRTWGLQRSGVIEFPTDYDQEMSFVMFRCTNGEASRIEMDENQTNQEQQLKGLVDKRMKEIKSIAQKVCPRSS</sequence>
<gene>
    <name evidence="1" type="ORF">LOK49_LG08G02992</name>
</gene>
<accession>A0ACC0GUG6</accession>
<evidence type="ECO:0000313" key="1">
    <source>
        <dbReference type="EMBL" id="KAI8004168.1"/>
    </source>
</evidence>
<dbReference type="Proteomes" id="UP001060215">
    <property type="component" value="Chromosome 9"/>
</dbReference>
<dbReference type="EMBL" id="CM045766">
    <property type="protein sequence ID" value="KAI8004168.1"/>
    <property type="molecule type" value="Genomic_DNA"/>
</dbReference>
<organism evidence="1 2">
    <name type="scientific">Camellia lanceoleosa</name>
    <dbReference type="NCBI Taxonomy" id="1840588"/>
    <lineage>
        <taxon>Eukaryota</taxon>
        <taxon>Viridiplantae</taxon>
        <taxon>Streptophyta</taxon>
        <taxon>Embryophyta</taxon>
        <taxon>Tracheophyta</taxon>
        <taxon>Spermatophyta</taxon>
        <taxon>Magnoliopsida</taxon>
        <taxon>eudicotyledons</taxon>
        <taxon>Gunneridae</taxon>
        <taxon>Pentapetalae</taxon>
        <taxon>asterids</taxon>
        <taxon>Ericales</taxon>
        <taxon>Theaceae</taxon>
        <taxon>Camellia</taxon>
    </lineage>
</organism>
<keyword evidence="2" id="KW-1185">Reference proteome</keyword>
<comment type="caution">
    <text evidence="1">The sequence shown here is derived from an EMBL/GenBank/DDBJ whole genome shotgun (WGS) entry which is preliminary data.</text>
</comment>